<organism evidence="3 4">
    <name type="scientific">Caballeronia glebae</name>
    <dbReference type="NCBI Taxonomy" id="1777143"/>
    <lineage>
        <taxon>Bacteria</taxon>
        <taxon>Pseudomonadati</taxon>
        <taxon>Pseudomonadota</taxon>
        <taxon>Betaproteobacteria</taxon>
        <taxon>Burkholderiales</taxon>
        <taxon>Burkholderiaceae</taxon>
        <taxon>Caballeronia</taxon>
    </lineage>
</organism>
<evidence type="ECO:0000259" key="2">
    <source>
        <dbReference type="Pfam" id="PF00487"/>
    </source>
</evidence>
<gene>
    <name evidence="3" type="ORF">AWB82_00030</name>
</gene>
<protein>
    <submittedName>
        <fullName evidence="3">Fatty acid desaturase</fullName>
    </submittedName>
</protein>
<dbReference type="STRING" id="1777143.AWB82_00030"/>
<dbReference type="PANTHER" id="PTHR19353">
    <property type="entry name" value="FATTY ACID DESATURASE 2"/>
    <property type="match status" value="1"/>
</dbReference>
<evidence type="ECO:0000256" key="1">
    <source>
        <dbReference type="SAM" id="Phobius"/>
    </source>
</evidence>
<feature type="transmembrane region" description="Helical" evidence="1">
    <location>
        <begin position="173"/>
        <end position="196"/>
    </location>
</feature>
<dbReference type="GO" id="GO:0016020">
    <property type="term" value="C:membrane"/>
    <property type="evidence" value="ECO:0007669"/>
    <property type="project" value="TreeGrafter"/>
</dbReference>
<evidence type="ECO:0000313" key="4">
    <source>
        <dbReference type="Proteomes" id="UP000054596"/>
    </source>
</evidence>
<dbReference type="EMBL" id="FCOJ02000001">
    <property type="protein sequence ID" value="SAK39063.1"/>
    <property type="molecule type" value="Genomic_DNA"/>
</dbReference>
<sequence length="310" mass="35043">MKASSPFAFVGLYVAMYIAAVLLSVNTMHDASHGALLHSRLANTIVMRLVSLPLGIDPTYWQVRHVRYHHPNANIEHHDLDTEANRFLRQTPYQPWYSQFRFQHLYWPLIAGLSMPYIAIVYDWTDRLGLTPLKTDRLLPGVRGWCVFLASKALHITTFVVAPLWVVGPKVGYGVVLGGYVLGVFTASSLLLMLLLGTHWADTQFFDVSDGEALPHTRDEHAFLTCCDWTPPSRILQGLLGGLHLHLTHHLFPSYGHRHYAALADIVEEAAQNHGLPYRRLSYAELFSAQQRFLKSMGQRPAVANARRDQ</sequence>
<name>A0A157Z0T7_9BURK</name>
<dbReference type="GO" id="GO:0008610">
    <property type="term" value="P:lipid biosynthetic process"/>
    <property type="evidence" value="ECO:0007669"/>
    <property type="project" value="UniProtKB-ARBA"/>
</dbReference>
<comment type="caution">
    <text evidence="3">The sequence shown here is derived from an EMBL/GenBank/DDBJ whole genome shotgun (WGS) entry which is preliminary data.</text>
</comment>
<dbReference type="Proteomes" id="UP000054596">
    <property type="component" value="Unassembled WGS sequence"/>
</dbReference>
<keyword evidence="1" id="KW-0812">Transmembrane</keyword>
<dbReference type="PANTHER" id="PTHR19353:SF19">
    <property type="entry name" value="DELTA(5) FATTY ACID DESATURASE C-RELATED"/>
    <property type="match status" value="1"/>
</dbReference>
<feature type="domain" description="Fatty acid desaturase" evidence="2">
    <location>
        <begin position="9"/>
        <end position="280"/>
    </location>
</feature>
<feature type="transmembrane region" description="Helical" evidence="1">
    <location>
        <begin position="145"/>
        <end position="167"/>
    </location>
</feature>
<accession>A0A157Z0T7</accession>
<keyword evidence="1" id="KW-1133">Transmembrane helix</keyword>
<keyword evidence="1" id="KW-0472">Membrane</keyword>
<dbReference type="GO" id="GO:0016717">
    <property type="term" value="F:oxidoreductase activity, acting on paired donors, with oxidation of a pair of donors resulting in the reduction of molecular oxygen to two molecules of water"/>
    <property type="evidence" value="ECO:0007669"/>
    <property type="project" value="TreeGrafter"/>
</dbReference>
<keyword evidence="4" id="KW-1185">Reference proteome</keyword>
<dbReference type="InterPro" id="IPR012171">
    <property type="entry name" value="Fatty_acid_desaturase"/>
</dbReference>
<dbReference type="AlphaFoldDB" id="A0A157Z0T7"/>
<dbReference type="InterPro" id="IPR005804">
    <property type="entry name" value="FA_desaturase_dom"/>
</dbReference>
<feature type="transmembrane region" description="Helical" evidence="1">
    <location>
        <begin position="105"/>
        <end position="124"/>
    </location>
</feature>
<evidence type="ECO:0000313" key="3">
    <source>
        <dbReference type="EMBL" id="SAK39063.1"/>
    </source>
</evidence>
<feature type="transmembrane region" description="Helical" evidence="1">
    <location>
        <begin position="6"/>
        <end position="25"/>
    </location>
</feature>
<dbReference type="Pfam" id="PF00487">
    <property type="entry name" value="FA_desaturase"/>
    <property type="match status" value="1"/>
</dbReference>
<reference evidence="3" key="1">
    <citation type="submission" date="2016-01" db="EMBL/GenBank/DDBJ databases">
        <authorList>
            <person name="Peeters C."/>
        </authorList>
    </citation>
    <scope>NUCLEOTIDE SEQUENCE [LARGE SCALE GENOMIC DNA]</scope>
    <source>
        <strain evidence="3">LMG 29325</strain>
    </source>
</reference>
<proteinExistence type="predicted"/>